<evidence type="ECO:0000256" key="3">
    <source>
        <dbReference type="ARBA" id="ARBA00022968"/>
    </source>
</evidence>
<evidence type="ECO:0000256" key="6">
    <source>
        <dbReference type="SAM" id="MobiDB-lite"/>
    </source>
</evidence>
<dbReference type="PROSITE" id="PS51352">
    <property type="entry name" value="THIOREDOXIN_2"/>
    <property type="match status" value="1"/>
</dbReference>
<dbReference type="PANTHER" id="PTHR42852:SF6">
    <property type="entry name" value="THIOL:DISULFIDE INTERCHANGE PROTEIN DSBE"/>
    <property type="match status" value="1"/>
</dbReference>
<evidence type="ECO:0000313" key="9">
    <source>
        <dbReference type="Proteomes" id="UP000019226"/>
    </source>
</evidence>
<dbReference type="InterPro" id="IPR013766">
    <property type="entry name" value="Thioredoxin_domain"/>
</dbReference>
<evidence type="ECO:0000259" key="7">
    <source>
        <dbReference type="PROSITE" id="PS51352"/>
    </source>
</evidence>
<feature type="compositionally biased region" description="Low complexity" evidence="6">
    <location>
        <begin position="47"/>
        <end position="58"/>
    </location>
</feature>
<keyword evidence="3" id="KW-0812">Transmembrane</keyword>
<keyword evidence="2" id="KW-0201">Cytochrome c-type biogenesis</keyword>
<dbReference type="InterPro" id="IPR036249">
    <property type="entry name" value="Thioredoxin-like_sf"/>
</dbReference>
<dbReference type="PANTHER" id="PTHR42852">
    <property type="entry name" value="THIOL:DISULFIDE INTERCHANGE PROTEIN DSBE"/>
    <property type="match status" value="1"/>
</dbReference>
<comment type="subcellular location">
    <subcellularLocation>
        <location evidence="1">Cell envelope</location>
    </subcellularLocation>
</comment>
<dbReference type="RefSeq" id="WP_006821548.1">
    <property type="nucleotide sequence ID" value="NZ_CP004350.1"/>
</dbReference>
<dbReference type="InterPro" id="IPR000866">
    <property type="entry name" value="AhpC/TSA"/>
</dbReference>
<dbReference type="Proteomes" id="UP000019226">
    <property type="component" value="Chromosome"/>
</dbReference>
<dbReference type="Pfam" id="PF00578">
    <property type="entry name" value="AhpC-TSA"/>
    <property type="match status" value="1"/>
</dbReference>
<evidence type="ECO:0000313" key="8">
    <source>
        <dbReference type="EMBL" id="AHI18961.1"/>
    </source>
</evidence>
<keyword evidence="9" id="KW-1185">Reference proteome</keyword>
<proteinExistence type="predicted"/>
<dbReference type="EMBL" id="CP004350">
    <property type="protein sequence ID" value="AHI18961.1"/>
    <property type="molecule type" value="Genomic_DNA"/>
</dbReference>
<feature type="domain" description="Thioredoxin" evidence="7">
    <location>
        <begin position="70"/>
        <end position="215"/>
    </location>
</feature>
<dbReference type="CDD" id="cd02966">
    <property type="entry name" value="TlpA_like_family"/>
    <property type="match status" value="1"/>
</dbReference>
<evidence type="ECO:0000256" key="4">
    <source>
        <dbReference type="ARBA" id="ARBA00023157"/>
    </source>
</evidence>
<dbReference type="GeneID" id="82876576"/>
<dbReference type="InterPro" id="IPR017937">
    <property type="entry name" value="Thioredoxin_CS"/>
</dbReference>
<dbReference type="Gene3D" id="3.40.30.10">
    <property type="entry name" value="Glutaredoxin"/>
    <property type="match status" value="1"/>
</dbReference>
<sequence>MKKSVVLSVVVAIVLTIGVIFAAMSILNSDSGSTPEDVNAEGTVAEETAATEASGQAEVGEETRSSNSAPDNMPQRPDCPAEPVAGVELPCLGGDMGDAKATDEGISIVNIWAWWCEPCREELPYLEQVAESHPEWNVVGVHADRNAGNGAAFLNDLGVDLPSYQDDSNLFAGTLALPGVIPITLLVVDGEVQERFIRPFTSAEEIETSVTEALG</sequence>
<feature type="region of interest" description="Disordered" evidence="6">
    <location>
        <begin position="47"/>
        <end position="84"/>
    </location>
</feature>
<reference evidence="9" key="1">
    <citation type="submission" date="2013-02" db="EMBL/GenBank/DDBJ databases">
        <title>The complete genome sequence of Corynebacterium casei LMG S-19264 (=DSM 44701).</title>
        <authorList>
            <person name="Ruckert C."/>
            <person name="Albersmeier A."/>
            <person name="Kalinowski J."/>
        </authorList>
    </citation>
    <scope>NUCLEOTIDE SEQUENCE [LARGE SCALE GENOMIC DNA]</scope>
    <source>
        <strain evidence="9">LMG S-19264</strain>
    </source>
</reference>
<keyword evidence="4" id="KW-1015">Disulfide bond</keyword>
<evidence type="ECO:0000256" key="1">
    <source>
        <dbReference type="ARBA" id="ARBA00004196"/>
    </source>
</evidence>
<evidence type="ECO:0000256" key="2">
    <source>
        <dbReference type="ARBA" id="ARBA00022748"/>
    </source>
</evidence>
<organism evidence="8 9">
    <name type="scientific">Corynebacterium casei LMG S-19264</name>
    <dbReference type="NCBI Taxonomy" id="1285583"/>
    <lineage>
        <taxon>Bacteria</taxon>
        <taxon>Bacillati</taxon>
        <taxon>Actinomycetota</taxon>
        <taxon>Actinomycetes</taxon>
        <taxon>Mycobacteriales</taxon>
        <taxon>Corynebacteriaceae</taxon>
        <taxon>Corynebacterium</taxon>
    </lineage>
</organism>
<protein>
    <submittedName>
        <fullName evidence="8">Thioredoxin-related protein</fullName>
    </submittedName>
</protein>
<keyword evidence="5" id="KW-0676">Redox-active center</keyword>
<dbReference type="InterPro" id="IPR050553">
    <property type="entry name" value="Thioredoxin_ResA/DsbE_sf"/>
</dbReference>
<dbReference type="PROSITE" id="PS00194">
    <property type="entry name" value="THIOREDOXIN_1"/>
    <property type="match status" value="1"/>
</dbReference>
<gene>
    <name evidence="8" type="ORF">CCASEI_01880</name>
</gene>
<accession>A0ABN4C9F1</accession>
<evidence type="ECO:0000256" key="5">
    <source>
        <dbReference type="ARBA" id="ARBA00023284"/>
    </source>
</evidence>
<name>A0ABN4C9F1_9CORY</name>
<dbReference type="SUPFAM" id="SSF52833">
    <property type="entry name" value="Thioredoxin-like"/>
    <property type="match status" value="1"/>
</dbReference>
<keyword evidence="3" id="KW-0735">Signal-anchor</keyword>